<feature type="transmembrane region" description="Helical" evidence="7">
    <location>
        <begin position="12"/>
        <end position="30"/>
    </location>
</feature>
<feature type="transmembrane region" description="Helical" evidence="7">
    <location>
        <begin position="299"/>
        <end position="319"/>
    </location>
</feature>
<evidence type="ECO:0000313" key="10">
    <source>
        <dbReference type="Proteomes" id="UP000706926"/>
    </source>
</evidence>
<dbReference type="InterPro" id="IPR004638">
    <property type="entry name" value="EmrB-like"/>
</dbReference>
<keyword evidence="10" id="KW-1185">Reference proteome</keyword>
<dbReference type="Pfam" id="PF07690">
    <property type="entry name" value="MFS_1"/>
    <property type="match status" value="1"/>
</dbReference>
<evidence type="ECO:0000256" key="4">
    <source>
        <dbReference type="ARBA" id="ARBA00022692"/>
    </source>
</evidence>
<reference evidence="9 10" key="1">
    <citation type="submission" date="2021-03" db="EMBL/GenBank/DDBJ databases">
        <title>Genomic Encyclopedia of Type Strains, Phase IV (KMG-IV): sequencing the most valuable type-strain genomes for metagenomic binning, comparative biology and taxonomic classification.</title>
        <authorList>
            <person name="Goeker M."/>
        </authorList>
    </citation>
    <scope>NUCLEOTIDE SEQUENCE [LARGE SCALE GENOMIC DNA]</scope>
    <source>
        <strain evidence="9 10">DSM 15596</strain>
    </source>
</reference>
<dbReference type="InterPro" id="IPR036259">
    <property type="entry name" value="MFS_trans_sf"/>
</dbReference>
<feature type="transmembrane region" description="Helical" evidence="7">
    <location>
        <begin position="360"/>
        <end position="382"/>
    </location>
</feature>
<keyword evidence="2" id="KW-0813">Transport</keyword>
<feature type="transmembrane region" description="Helical" evidence="7">
    <location>
        <begin position="259"/>
        <end position="287"/>
    </location>
</feature>
<sequence>MSKLTGIRRGIAFAAIILGYFMALLDTTIVNVTLPEMTRQFNTAMDDMSWIVNGYNLAFAVFLITASRIADQFGRKRLFLVGTALFVVTSILCGLSTSVETMVFYRVLQGMSAAIVVPVTIPLAADLFPKEKHGMVLGIWGAISSLAAASGPTLGGILTNSIGWEAIFFVNVPIGIAAICLAIPLIRESFDTSAGRKIDWLGVLTLSAAMFCITYGLINVSEWGWDSLKFIGYMAAFLVFIVLFLIVELRTSVPMLPLWLLRILPFNGAVLTLVMIGAGITASTYLMSYFLTGILGNSILEAGITISAMSLASMVISAIAGGMSNKYGSRWFVTAGMGILALSFYLYGSLNAASTEWSVVWRLILTGVGIGLSVAPVMGASIRNVPEEKIGIASGIMNMSRAIGSVLGVAILVSVLNTALSHYSGEAVNKIKLQIESSADLSAEAKEVILEQVGRMVQEKSSAGAKNAEGAILLQLDTMEKALLSEADESVKQELQAAFTQQRQELGQQLSQVSTDLQDAFVASFSRTFHAGGWFLLLGIPFALISDRRGGKRLMTDPSMRAFAANEDA</sequence>
<keyword evidence="6 7" id="KW-0472">Membrane</keyword>
<dbReference type="NCBIfam" id="TIGR00711">
    <property type="entry name" value="efflux_EmrB"/>
    <property type="match status" value="1"/>
</dbReference>
<dbReference type="PANTHER" id="PTHR42718:SF46">
    <property type="entry name" value="BLR6921 PROTEIN"/>
    <property type="match status" value="1"/>
</dbReference>
<feature type="transmembrane region" description="Helical" evidence="7">
    <location>
        <begin position="198"/>
        <end position="218"/>
    </location>
</feature>
<comment type="subcellular location">
    <subcellularLocation>
        <location evidence="1">Cell membrane</location>
        <topology evidence="1">Multi-pass membrane protein</topology>
    </subcellularLocation>
</comment>
<protein>
    <submittedName>
        <fullName evidence="9">EmrB/QacA subfamily drug resistance transporter</fullName>
    </submittedName>
</protein>
<evidence type="ECO:0000256" key="6">
    <source>
        <dbReference type="ARBA" id="ARBA00023136"/>
    </source>
</evidence>
<feature type="transmembrane region" description="Helical" evidence="7">
    <location>
        <begin position="230"/>
        <end position="247"/>
    </location>
</feature>
<dbReference type="RefSeq" id="WP_007127829.1">
    <property type="nucleotide sequence ID" value="NZ_CP139098.1"/>
</dbReference>
<dbReference type="InterPro" id="IPR005829">
    <property type="entry name" value="Sugar_transporter_CS"/>
</dbReference>
<dbReference type="Proteomes" id="UP000706926">
    <property type="component" value="Unassembled WGS sequence"/>
</dbReference>
<organism evidence="9 10">
    <name type="scientific">Paenibacillus lactis</name>
    <dbReference type="NCBI Taxonomy" id="228574"/>
    <lineage>
        <taxon>Bacteria</taxon>
        <taxon>Bacillati</taxon>
        <taxon>Bacillota</taxon>
        <taxon>Bacilli</taxon>
        <taxon>Bacillales</taxon>
        <taxon>Paenibacillaceae</taxon>
        <taxon>Paenibacillus</taxon>
    </lineage>
</organism>
<feature type="transmembrane region" description="Helical" evidence="7">
    <location>
        <begin position="331"/>
        <end position="348"/>
    </location>
</feature>
<feature type="transmembrane region" description="Helical" evidence="7">
    <location>
        <begin position="78"/>
        <end position="97"/>
    </location>
</feature>
<evidence type="ECO:0000256" key="2">
    <source>
        <dbReference type="ARBA" id="ARBA00022448"/>
    </source>
</evidence>
<evidence type="ECO:0000259" key="8">
    <source>
        <dbReference type="PROSITE" id="PS50850"/>
    </source>
</evidence>
<proteinExistence type="predicted"/>
<feature type="transmembrane region" description="Helical" evidence="7">
    <location>
        <begin position="402"/>
        <end position="420"/>
    </location>
</feature>
<dbReference type="PANTHER" id="PTHR42718">
    <property type="entry name" value="MAJOR FACILITATOR SUPERFAMILY MULTIDRUG TRANSPORTER MFSC"/>
    <property type="match status" value="1"/>
</dbReference>
<comment type="caution">
    <text evidence="9">The sequence shown here is derived from an EMBL/GenBank/DDBJ whole genome shotgun (WGS) entry which is preliminary data.</text>
</comment>
<dbReference type="EMBL" id="JAGGKI010000005">
    <property type="protein sequence ID" value="MBP1893443.1"/>
    <property type="molecule type" value="Genomic_DNA"/>
</dbReference>
<evidence type="ECO:0000256" key="7">
    <source>
        <dbReference type="SAM" id="Phobius"/>
    </source>
</evidence>
<dbReference type="Gene3D" id="1.20.1720.10">
    <property type="entry name" value="Multidrug resistance protein D"/>
    <property type="match status" value="1"/>
</dbReference>
<accession>A0ABS4FB18</accession>
<evidence type="ECO:0000256" key="3">
    <source>
        <dbReference type="ARBA" id="ARBA00022475"/>
    </source>
</evidence>
<feature type="transmembrane region" description="Helical" evidence="7">
    <location>
        <begin position="103"/>
        <end position="125"/>
    </location>
</feature>
<evidence type="ECO:0000313" key="9">
    <source>
        <dbReference type="EMBL" id="MBP1893443.1"/>
    </source>
</evidence>
<keyword evidence="4 7" id="KW-0812">Transmembrane</keyword>
<name>A0ABS4FB18_9BACL</name>
<evidence type="ECO:0000256" key="5">
    <source>
        <dbReference type="ARBA" id="ARBA00022989"/>
    </source>
</evidence>
<dbReference type="PROSITE" id="PS50850">
    <property type="entry name" value="MFS"/>
    <property type="match status" value="1"/>
</dbReference>
<feature type="domain" description="Major facilitator superfamily (MFS) profile" evidence="8">
    <location>
        <begin position="12"/>
        <end position="454"/>
    </location>
</feature>
<feature type="transmembrane region" description="Helical" evidence="7">
    <location>
        <begin position="164"/>
        <end position="186"/>
    </location>
</feature>
<feature type="transmembrane region" description="Helical" evidence="7">
    <location>
        <begin position="528"/>
        <end position="545"/>
    </location>
</feature>
<dbReference type="PROSITE" id="PS00216">
    <property type="entry name" value="SUGAR_TRANSPORT_1"/>
    <property type="match status" value="1"/>
</dbReference>
<dbReference type="Gene3D" id="1.20.1250.20">
    <property type="entry name" value="MFS general substrate transporter like domains"/>
    <property type="match status" value="1"/>
</dbReference>
<dbReference type="InterPro" id="IPR020846">
    <property type="entry name" value="MFS_dom"/>
</dbReference>
<dbReference type="GeneID" id="95404537"/>
<keyword evidence="5 7" id="KW-1133">Transmembrane helix</keyword>
<dbReference type="SUPFAM" id="SSF103473">
    <property type="entry name" value="MFS general substrate transporter"/>
    <property type="match status" value="1"/>
</dbReference>
<dbReference type="PRINTS" id="PR01036">
    <property type="entry name" value="TCRTETB"/>
</dbReference>
<feature type="transmembrane region" description="Helical" evidence="7">
    <location>
        <begin position="137"/>
        <end position="158"/>
    </location>
</feature>
<dbReference type="CDD" id="cd17321">
    <property type="entry name" value="MFS_MMR_MDR_like"/>
    <property type="match status" value="1"/>
</dbReference>
<evidence type="ECO:0000256" key="1">
    <source>
        <dbReference type="ARBA" id="ARBA00004651"/>
    </source>
</evidence>
<keyword evidence="3" id="KW-1003">Cell membrane</keyword>
<dbReference type="InterPro" id="IPR011701">
    <property type="entry name" value="MFS"/>
</dbReference>
<gene>
    <name evidence="9" type="ORF">J2Z18_002545</name>
</gene>
<feature type="transmembrane region" description="Helical" evidence="7">
    <location>
        <begin position="50"/>
        <end position="66"/>
    </location>
</feature>